<evidence type="ECO:0000313" key="6">
    <source>
        <dbReference type="Proteomes" id="UP000235916"/>
    </source>
</evidence>
<evidence type="ECO:0000256" key="3">
    <source>
        <dbReference type="SAM" id="SignalP"/>
    </source>
</evidence>
<dbReference type="Gene3D" id="3.40.50.1820">
    <property type="entry name" value="alpha/beta hydrolase"/>
    <property type="match status" value="1"/>
</dbReference>
<evidence type="ECO:0000259" key="4">
    <source>
        <dbReference type="Pfam" id="PF00326"/>
    </source>
</evidence>
<evidence type="ECO:0000256" key="1">
    <source>
        <dbReference type="ARBA" id="ARBA00022801"/>
    </source>
</evidence>
<dbReference type="PANTHER" id="PTHR42776:SF28">
    <property type="entry name" value="GLUTAMYL ENDOPEPTIDASE, CHLOROPLASTIC-RELATED"/>
    <property type="match status" value="1"/>
</dbReference>
<dbReference type="PANTHER" id="PTHR42776">
    <property type="entry name" value="SERINE PEPTIDASE S9 FAMILY MEMBER"/>
    <property type="match status" value="1"/>
</dbReference>
<keyword evidence="3" id="KW-0732">Signal</keyword>
<feature type="chain" id="PRO_5014925440" evidence="3">
    <location>
        <begin position="21"/>
        <end position="810"/>
    </location>
</feature>
<dbReference type="AlphaFoldDB" id="A0A2N8L093"/>
<dbReference type="InterPro" id="IPR001375">
    <property type="entry name" value="Peptidase_S9_cat"/>
</dbReference>
<dbReference type="SUPFAM" id="SSF53474">
    <property type="entry name" value="alpha/beta-Hydrolases"/>
    <property type="match status" value="1"/>
</dbReference>
<dbReference type="SUPFAM" id="SSF82171">
    <property type="entry name" value="DPP6 N-terminal domain-like"/>
    <property type="match status" value="1"/>
</dbReference>
<accession>A0A2N8L093</accession>
<dbReference type="GO" id="GO:0006508">
    <property type="term" value="P:proteolysis"/>
    <property type="evidence" value="ECO:0007669"/>
    <property type="project" value="InterPro"/>
</dbReference>
<organism evidence="5 6">
    <name type="scientific">Kinneretia aquatilis</name>
    <dbReference type="NCBI Taxonomy" id="2070761"/>
    <lineage>
        <taxon>Bacteria</taxon>
        <taxon>Pseudomonadati</taxon>
        <taxon>Pseudomonadota</taxon>
        <taxon>Betaproteobacteria</taxon>
        <taxon>Burkholderiales</taxon>
        <taxon>Sphaerotilaceae</taxon>
        <taxon>Roseateles</taxon>
    </lineage>
</organism>
<dbReference type="EMBL" id="POSP01000003">
    <property type="protein sequence ID" value="PND39125.1"/>
    <property type="molecule type" value="Genomic_DNA"/>
</dbReference>
<reference evidence="5 6" key="1">
    <citation type="submission" date="2018-01" db="EMBL/GenBank/DDBJ databases">
        <title>Draft genome sequence of Paucibacter aquatile CR182 isolated from freshwater of the Nakdong River.</title>
        <authorList>
            <person name="Choi A."/>
            <person name="Chung E.J."/>
        </authorList>
    </citation>
    <scope>NUCLEOTIDE SEQUENCE [LARGE SCALE GENOMIC DNA]</scope>
    <source>
        <strain evidence="5 6">CR182</strain>
    </source>
</reference>
<dbReference type="InterPro" id="IPR029058">
    <property type="entry name" value="AB_hydrolase_fold"/>
</dbReference>
<dbReference type="Proteomes" id="UP000235916">
    <property type="component" value="Unassembled WGS sequence"/>
</dbReference>
<gene>
    <name evidence="5" type="ORF">C1O66_17395</name>
</gene>
<keyword evidence="1" id="KW-0378">Hydrolase</keyword>
<feature type="signal peptide" evidence="3">
    <location>
        <begin position="1"/>
        <end position="20"/>
    </location>
</feature>
<proteinExistence type="predicted"/>
<dbReference type="Pfam" id="PF00326">
    <property type="entry name" value="Peptidase_S9"/>
    <property type="match status" value="1"/>
</dbReference>
<feature type="domain" description="Peptidase S9 prolyl oligopeptidase catalytic" evidence="4">
    <location>
        <begin position="649"/>
        <end position="802"/>
    </location>
</feature>
<comment type="caution">
    <text evidence="5">The sequence shown here is derived from an EMBL/GenBank/DDBJ whole genome shotgun (WGS) entry which is preliminary data.</text>
</comment>
<feature type="compositionally biased region" description="Basic and acidic residues" evidence="2">
    <location>
        <begin position="421"/>
        <end position="432"/>
    </location>
</feature>
<evidence type="ECO:0000313" key="5">
    <source>
        <dbReference type="EMBL" id="PND39125.1"/>
    </source>
</evidence>
<name>A0A2N8L093_9BURK</name>
<evidence type="ECO:0000256" key="2">
    <source>
        <dbReference type="SAM" id="MobiDB-lite"/>
    </source>
</evidence>
<protein>
    <submittedName>
        <fullName evidence="5">Prolyl oligopeptidase</fullName>
    </submittedName>
</protein>
<dbReference type="GO" id="GO:0004252">
    <property type="term" value="F:serine-type endopeptidase activity"/>
    <property type="evidence" value="ECO:0007669"/>
    <property type="project" value="TreeGrafter"/>
</dbReference>
<keyword evidence="6" id="KW-1185">Reference proteome</keyword>
<feature type="region of interest" description="Disordered" evidence="2">
    <location>
        <begin position="416"/>
        <end position="436"/>
    </location>
</feature>
<sequence length="810" mass="89093">MPLAIALALGSLNTASFAQAPQAAAAGPASAEGYQQPSAAMRAVLDAPGLPAHQLSPDQKTLAVAQLQRHRTIADLARPIHRLAGGRYDAAAGGPQMITAIESLQLRDLARPEAPAREVRLPAGGAFHQLRWSPDGRRFLLNRRTDKAIELWVGDVASGALKPLRGLRLNPMFERNVAWLNADELVAVAVPDQRGPAPQFSVPSGPSIQESMGQTSPEFTRQDLLKNRQDEALFQHQASAVLRRVDLRSGASREIGAPGLIAQVQTVGTQGTLLVERLVPPFSYQVGANDFGREVELRDAQGKLLRSLGAVKIRQGVPVEGVITGPRDYWASPLADGAVYWVEALDGGDPNTKVSHRDRLMRLDAPYQGEAREVHRTAGRLVNLSFVEAKPRALVAEYDRDRRWLSVDLLALDGSAPPQRLQDRSQRDRYKDPGQPLTRVLPNGHSVARLDAEDRLLLVGQGASPAGDRPFIDRLSLKTGQTERLFQSGPTHYERPITLLADGRLLSSRETFNEPPNLVLRSGADFGQMQALTQHRDPTPQLRDIQRELVKFKRADGVELSFWLYLPPDFKKGEPRPTFVWAYPLEFTDASTAGQVSGSATRFNTFGGTSPLMLLLDGYVVMMDATMPVVGDPKTVNDSFVEQITANAQAIIDKAVELGVSERSQMVVGGHSYGAFMTANLLAHTDLFKSGIARSGAYNRTLTPFGFQSERRTYWEAQDVYLRLSPFNYANKLKEPILLIHGENDDNPGTYPMQTQRLYQALAGTGGNVRYVTLPLESHGYAARESQGHVLREMSDWMKRQTRDPRAPKP</sequence>